<comment type="similarity">
    <text evidence="1">Belongs to the bacterial sugar transferase family.</text>
</comment>
<keyword evidence="3" id="KW-0808">Transferase</keyword>
<dbReference type="InterPro" id="IPR003362">
    <property type="entry name" value="Bact_transf"/>
</dbReference>
<comment type="caution">
    <text evidence="3">The sequence shown here is derived from an EMBL/GenBank/DDBJ whole genome shotgun (WGS) entry which is preliminary data.</text>
</comment>
<evidence type="ECO:0000259" key="2">
    <source>
        <dbReference type="Pfam" id="PF02397"/>
    </source>
</evidence>
<dbReference type="PANTHER" id="PTHR30576:SF10">
    <property type="entry name" value="SLL5057 PROTEIN"/>
    <property type="match status" value="1"/>
</dbReference>
<dbReference type="GO" id="GO:0016780">
    <property type="term" value="F:phosphotransferase activity, for other substituted phosphate groups"/>
    <property type="evidence" value="ECO:0007669"/>
    <property type="project" value="TreeGrafter"/>
</dbReference>
<protein>
    <submittedName>
        <fullName evidence="3">Sugar transferase</fullName>
    </submittedName>
</protein>
<feature type="domain" description="Bacterial sugar transferase" evidence="2">
    <location>
        <begin position="2"/>
        <end position="178"/>
    </location>
</feature>
<dbReference type="Pfam" id="PF02397">
    <property type="entry name" value="Bac_transf"/>
    <property type="match status" value="1"/>
</dbReference>
<name>A0A964BPH9_9CYAN</name>
<evidence type="ECO:0000313" key="4">
    <source>
        <dbReference type="Proteomes" id="UP000729733"/>
    </source>
</evidence>
<dbReference type="EMBL" id="JADWDC010000015">
    <property type="protein sequence ID" value="MCC0177015.1"/>
    <property type="molecule type" value="Genomic_DNA"/>
</dbReference>
<dbReference type="Proteomes" id="UP000729733">
    <property type="component" value="Unassembled WGS sequence"/>
</dbReference>
<accession>A0A964BPH9</accession>
<evidence type="ECO:0000313" key="3">
    <source>
        <dbReference type="EMBL" id="MCC0177015.1"/>
    </source>
</evidence>
<dbReference type="AlphaFoldDB" id="A0A964BPH9"/>
<organism evidence="3 4">
    <name type="scientific">Waterburya agarophytonicola KI4</name>
    <dbReference type="NCBI Taxonomy" id="2874699"/>
    <lineage>
        <taxon>Bacteria</taxon>
        <taxon>Bacillati</taxon>
        <taxon>Cyanobacteriota</taxon>
        <taxon>Cyanophyceae</taxon>
        <taxon>Pleurocapsales</taxon>
        <taxon>Hyellaceae</taxon>
        <taxon>Waterburya</taxon>
        <taxon>Waterburya agarophytonicola</taxon>
    </lineage>
</organism>
<reference evidence="3" key="1">
    <citation type="journal article" date="2021" name="Antonie Van Leeuwenhoek">
        <title>Draft genome and description of Waterburya agarophytonicola gen. nov. sp. nov. (Pleurocapsales, Cyanobacteria): a seaweed symbiont.</title>
        <authorList>
            <person name="Bonthond G."/>
            <person name="Shalygin S."/>
            <person name="Bayer T."/>
            <person name="Weinberger F."/>
        </authorList>
    </citation>
    <scope>NUCLEOTIDE SEQUENCE</scope>
    <source>
        <strain evidence="3">KI4</strain>
    </source>
</reference>
<gene>
    <name evidence="3" type="ORF">I4641_08495</name>
</gene>
<keyword evidence="4" id="KW-1185">Reference proteome</keyword>
<proteinExistence type="inferred from homology"/>
<dbReference type="PANTHER" id="PTHR30576">
    <property type="entry name" value="COLANIC BIOSYNTHESIS UDP-GLUCOSE LIPID CARRIER TRANSFERASE"/>
    <property type="match status" value="1"/>
</dbReference>
<sequence>MLIVLALPMLVVMAAIKLDSTGSVFFSQPRIGLGGKEFNLLKLRTMVENASNMQVDLESNNEVEGGVLFKIKDDPRITKVGKYLRRYSVDEIPQLINVIKGEMSLVGPRPLTLRDSSKLSPEKFSRYQVLPGITGMWQVYGRSDSSSKQLHLYDRFYINRWSLLLDFTIVIKTVLVVVAGRGAY</sequence>
<evidence type="ECO:0000256" key="1">
    <source>
        <dbReference type="ARBA" id="ARBA00006464"/>
    </source>
</evidence>